<dbReference type="EMBL" id="SLXK01000030">
    <property type="protein sequence ID" value="TCP23494.1"/>
    <property type="molecule type" value="Genomic_DNA"/>
</dbReference>
<name>A0A4R2NQ47_9BACL</name>
<reference evidence="1 2" key="1">
    <citation type="submission" date="2019-03" db="EMBL/GenBank/DDBJ databases">
        <title>Genomic Encyclopedia of Type Strains, Phase IV (KMG-IV): sequencing the most valuable type-strain genomes for metagenomic binning, comparative biology and taxonomic classification.</title>
        <authorList>
            <person name="Goeker M."/>
        </authorList>
    </citation>
    <scope>NUCLEOTIDE SEQUENCE [LARGE SCALE GENOMIC DNA]</scope>
    <source>
        <strain evidence="1 2">DSM 19377</strain>
    </source>
</reference>
<evidence type="ECO:0000313" key="2">
    <source>
        <dbReference type="Proteomes" id="UP000295416"/>
    </source>
</evidence>
<dbReference type="Proteomes" id="UP000295416">
    <property type="component" value="Unassembled WGS sequence"/>
</dbReference>
<comment type="caution">
    <text evidence="1">The sequence shown here is derived from an EMBL/GenBank/DDBJ whole genome shotgun (WGS) entry which is preliminary data.</text>
</comment>
<proteinExistence type="predicted"/>
<accession>A0A4R2NQ47</accession>
<evidence type="ECO:0000313" key="1">
    <source>
        <dbReference type="EMBL" id="TCP23494.1"/>
    </source>
</evidence>
<protein>
    <recommendedName>
        <fullName evidence="3">Coat F domain-containing protein</fullName>
    </recommendedName>
</protein>
<dbReference type="OrthoDB" id="1799385at2"/>
<evidence type="ECO:0008006" key="3">
    <source>
        <dbReference type="Google" id="ProtNLM"/>
    </source>
</evidence>
<dbReference type="AlphaFoldDB" id="A0A4R2NQ47"/>
<keyword evidence="2" id="KW-1185">Reference proteome</keyword>
<dbReference type="RefSeq" id="WP_132747300.1">
    <property type="nucleotide sequence ID" value="NZ_SLXK01000030.1"/>
</dbReference>
<sequence>MNPQQQPQNQNVMEQPPFVVSTKDHLYLEDMLSWNLNAVKKSHFFASQCQDTEIKQALLSACQMHQTHYQMLLNHIQQHVQNNTNPTTGGMQ</sequence>
<organism evidence="1 2">
    <name type="scientific">Scopulibacillus darangshiensis</name>
    <dbReference type="NCBI Taxonomy" id="442528"/>
    <lineage>
        <taxon>Bacteria</taxon>
        <taxon>Bacillati</taxon>
        <taxon>Bacillota</taxon>
        <taxon>Bacilli</taxon>
        <taxon>Bacillales</taxon>
        <taxon>Sporolactobacillaceae</taxon>
        <taxon>Scopulibacillus</taxon>
    </lineage>
</organism>
<gene>
    <name evidence="1" type="ORF">EV207_13011</name>
</gene>